<comment type="subcellular location">
    <subcellularLocation>
        <location evidence="1 8 9">Nucleus</location>
    </subcellularLocation>
</comment>
<dbReference type="SUPFAM" id="SSF46689">
    <property type="entry name" value="Homeodomain-like"/>
    <property type="match status" value="1"/>
</dbReference>
<reference evidence="14" key="1">
    <citation type="submission" date="2022-10" db="EMBL/GenBank/DDBJ databases">
        <authorList>
            <person name="Hyden B.L."/>
            <person name="Feng K."/>
            <person name="Yates T."/>
            <person name="Jawdy S."/>
            <person name="Smart L.B."/>
            <person name="Muchero W."/>
        </authorList>
    </citation>
    <scope>NUCLEOTIDE SEQUENCE</scope>
    <source>
        <tissue evidence="14">Shoot tip</tissue>
    </source>
</reference>
<dbReference type="SMART" id="SM00389">
    <property type="entry name" value="HOX"/>
    <property type="match status" value="1"/>
</dbReference>
<dbReference type="InterPro" id="IPR045224">
    <property type="entry name" value="HDZip_class_I_plant"/>
</dbReference>
<keyword evidence="6 8" id="KW-0539">Nucleus</keyword>
<dbReference type="Proteomes" id="UP001141253">
    <property type="component" value="Chromosome 12"/>
</dbReference>
<feature type="compositionally biased region" description="Basic and acidic residues" evidence="12">
    <location>
        <begin position="210"/>
        <end position="222"/>
    </location>
</feature>
<feature type="region of interest" description="Disordered" evidence="12">
    <location>
        <begin position="283"/>
        <end position="304"/>
    </location>
</feature>
<evidence type="ECO:0000256" key="6">
    <source>
        <dbReference type="ARBA" id="ARBA00023242"/>
    </source>
</evidence>
<dbReference type="PROSITE" id="PS50071">
    <property type="entry name" value="HOMEOBOX_2"/>
    <property type="match status" value="1"/>
</dbReference>
<keyword evidence="5 10" id="KW-0804">Transcription</keyword>
<evidence type="ECO:0000256" key="3">
    <source>
        <dbReference type="ARBA" id="ARBA00023125"/>
    </source>
</evidence>
<evidence type="ECO:0000313" key="14">
    <source>
        <dbReference type="EMBL" id="KAJ6375661.1"/>
    </source>
</evidence>
<keyword evidence="3 8" id="KW-0238">DNA-binding</keyword>
<feature type="coiled-coil region" evidence="11">
    <location>
        <begin position="162"/>
        <end position="210"/>
    </location>
</feature>
<evidence type="ECO:0000256" key="12">
    <source>
        <dbReference type="SAM" id="MobiDB-lite"/>
    </source>
</evidence>
<comment type="caution">
    <text evidence="14">The sequence shown here is derived from an EMBL/GenBank/DDBJ whole genome shotgun (WGS) entry which is preliminary data.</text>
</comment>
<accession>A0ABQ9B8B4</accession>
<dbReference type="InterPro" id="IPR000047">
    <property type="entry name" value="HTH_motif"/>
</dbReference>
<gene>
    <name evidence="14" type="ORF">OIU77_000605</name>
</gene>
<dbReference type="PROSITE" id="PS00027">
    <property type="entry name" value="HOMEOBOX_1"/>
    <property type="match status" value="1"/>
</dbReference>
<dbReference type="Pfam" id="PF00046">
    <property type="entry name" value="Homeodomain"/>
    <property type="match status" value="1"/>
</dbReference>
<evidence type="ECO:0000256" key="11">
    <source>
        <dbReference type="SAM" id="Coils"/>
    </source>
</evidence>
<evidence type="ECO:0000256" key="5">
    <source>
        <dbReference type="ARBA" id="ARBA00023163"/>
    </source>
</evidence>
<reference evidence="14" key="2">
    <citation type="journal article" date="2023" name="Int. J. Mol. Sci.">
        <title>De Novo Assembly and Annotation of 11 Diverse Shrub Willow (Salix) Genomes Reveals Novel Gene Organization in Sex-Linked Regions.</title>
        <authorList>
            <person name="Hyden B."/>
            <person name="Feng K."/>
            <person name="Yates T.B."/>
            <person name="Jawdy S."/>
            <person name="Cereghino C."/>
            <person name="Smart L.B."/>
            <person name="Muchero W."/>
        </authorList>
    </citation>
    <scope>NUCLEOTIDE SEQUENCE</scope>
    <source>
        <tissue evidence="14">Shoot tip</tissue>
    </source>
</reference>
<feature type="region of interest" description="Disordered" evidence="12">
    <location>
        <begin position="210"/>
        <end position="242"/>
    </location>
</feature>
<evidence type="ECO:0000256" key="9">
    <source>
        <dbReference type="RuleBase" id="RU000682"/>
    </source>
</evidence>
<name>A0ABQ9B8B4_9ROSI</name>
<evidence type="ECO:0000256" key="8">
    <source>
        <dbReference type="PROSITE-ProRule" id="PRU00108"/>
    </source>
</evidence>
<keyword evidence="15" id="KW-1185">Reference proteome</keyword>
<dbReference type="PRINTS" id="PR00031">
    <property type="entry name" value="HTHREPRESSR"/>
</dbReference>
<keyword evidence="4 8" id="KW-0371">Homeobox</keyword>
<evidence type="ECO:0000256" key="7">
    <source>
        <dbReference type="ARBA" id="ARBA00025748"/>
    </source>
</evidence>
<dbReference type="PANTHER" id="PTHR24326">
    <property type="entry name" value="HOMEOBOX-LEUCINE ZIPPER PROTEIN"/>
    <property type="match status" value="1"/>
</dbReference>
<evidence type="ECO:0000313" key="15">
    <source>
        <dbReference type="Proteomes" id="UP001141253"/>
    </source>
</evidence>
<keyword evidence="11" id="KW-0175">Coiled coil</keyword>
<protein>
    <recommendedName>
        <fullName evidence="10">Homeobox-leucine zipper protein</fullName>
    </recommendedName>
    <alternativeName>
        <fullName evidence="10">HD-ZIP protein</fullName>
    </alternativeName>
    <alternativeName>
        <fullName evidence="10">Homeodomain transcription factor</fullName>
    </alternativeName>
</protein>
<dbReference type="InterPro" id="IPR001356">
    <property type="entry name" value="HD"/>
</dbReference>
<evidence type="ECO:0000256" key="10">
    <source>
        <dbReference type="RuleBase" id="RU369038"/>
    </source>
</evidence>
<evidence type="ECO:0000256" key="4">
    <source>
        <dbReference type="ARBA" id="ARBA00023155"/>
    </source>
</evidence>
<dbReference type="InterPro" id="IPR009057">
    <property type="entry name" value="Homeodomain-like_sf"/>
</dbReference>
<dbReference type="InterPro" id="IPR017970">
    <property type="entry name" value="Homeobox_CS"/>
</dbReference>
<dbReference type="EMBL" id="JAPFFI010000010">
    <property type="protein sequence ID" value="KAJ6375661.1"/>
    <property type="molecule type" value="Genomic_DNA"/>
</dbReference>
<dbReference type="InterPro" id="IPR003106">
    <property type="entry name" value="Leu_zip_homeo"/>
</dbReference>
<comment type="similarity">
    <text evidence="7 10">Belongs to the HD-ZIP homeobox family. Class I subfamily.</text>
</comment>
<feature type="DNA-binding region" description="Homeobox" evidence="8">
    <location>
        <begin position="105"/>
        <end position="164"/>
    </location>
</feature>
<evidence type="ECO:0000256" key="2">
    <source>
        <dbReference type="ARBA" id="ARBA00023015"/>
    </source>
</evidence>
<dbReference type="Gene3D" id="1.10.10.60">
    <property type="entry name" value="Homeodomain-like"/>
    <property type="match status" value="1"/>
</dbReference>
<evidence type="ECO:0000259" key="13">
    <source>
        <dbReference type="PROSITE" id="PS50071"/>
    </source>
</evidence>
<comment type="function">
    <text evidence="10">Transcription factor.</text>
</comment>
<organism evidence="14 15">
    <name type="scientific">Salix suchowensis</name>
    <dbReference type="NCBI Taxonomy" id="1278906"/>
    <lineage>
        <taxon>Eukaryota</taxon>
        <taxon>Viridiplantae</taxon>
        <taxon>Streptophyta</taxon>
        <taxon>Embryophyta</taxon>
        <taxon>Tracheophyta</taxon>
        <taxon>Spermatophyta</taxon>
        <taxon>Magnoliopsida</taxon>
        <taxon>eudicotyledons</taxon>
        <taxon>Gunneridae</taxon>
        <taxon>Pentapetalae</taxon>
        <taxon>rosids</taxon>
        <taxon>fabids</taxon>
        <taxon>Malpighiales</taxon>
        <taxon>Salicaceae</taxon>
        <taxon>Saliceae</taxon>
        <taxon>Salix</taxon>
    </lineage>
</organism>
<proteinExistence type="inferred from homology"/>
<sequence length="333" mass="37686">MGVSCSRLIKPVSAGKFLEKAWRLVVVVVFNSNLSVLIQSQRGPCAASQPLEAFFLSGTSPTFLGSRSVMSFADVHQANGSTRPFLRSYDHEDNGDDDLDEYFHQPEKKRRLTVDQVQFLEKSFEVENKLEPERKIQLAKDLGLQPRQVAIWFQNRRARWKTKQLEKDYEVLESSYNGLKADYDNLLKEKERLRAEVNLLTNELLLKEKEKGGSELSDKDAFYQEPPGKAMADSASEGEVSTVACKQEDISSDRSDMFDSESPRYAGGVHSSLLEAGDSSYVFQPDQSDLSQDEEDNLSKSLLPPLAFPKLEDDDYSDPPACFEDHAIWCWSF</sequence>
<dbReference type="Pfam" id="PF02183">
    <property type="entry name" value="HALZ"/>
    <property type="match status" value="1"/>
</dbReference>
<dbReference type="CDD" id="cd00086">
    <property type="entry name" value="homeodomain"/>
    <property type="match status" value="1"/>
</dbReference>
<evidence type="ECO:0000256" key="1">
    <source>
        <dbReference type="ARBA" id="ARBA00004123"/>
    </source>
</evidence>
<dbReference type="PANTHER" id="PTHR24326:SF606">
    <property type="entry name" value="HOMEOBOX-LEUCINE ZIPPER PROTEIN ATHB-54"/>
    <property type="match status" value="1"/>
</dbReference>
<keyword evidence="2 10" id="KW-0805">Transcription regulation</keyword>
<feature type="domain" description="Homeobox" evidence="13">
    <location>
        <begin position="103"/>
        <end position="163"/>
    </location>
</feature>